<comment type="caution">
    <text evidence="1">The sequence shown here is derived from an EMBL/GenBank/DDBJ whole genome shotgun (WGS) entry which is preliminary data.</text>
</comment>
<gene>
    <name evidence="1" type="ORF">Zmor_017326</name>
</gene>
<reference evidence="1" key="1">
    <citation type="journal article" date="2023" name="G3 (Bethesda)">
        <title>Whole genome assemblies of Zophobas morio and Tenebrio molitor.</title>
        <authorList>
            <person name="Kaur S."/>
            <person name="Stinson S.A."/>
            <person name="diCenzo G.C."/>
        </authorList>
    </citation>
    <scope>NUCLEOTIDE SEQUENCE</scope>
    <source>
        <strain evidence="1">QUZm001</strain>
    </source>
</reference>
<dbReference type="Proteomes" id="UP001168821">
    <property type="component" value="Unassembled WGS sequence"/>
</dbReference>
<keyword evidence="2" id="KW-1185">Reference proteome</keyword>
<protein>
    <submittedName>
        <fullName evidence="1">Uncharacterized protein</fullName>
    </submittedName>
</protein>
<evidence type="ECO:0000313" key="1">
    <source>
        <dbReference type="EMBL" id="KAJ3651276.1"/>
    </source>
</evidence>
<accession>A0AA38MCQ4</accession>
<dbReference type="EMBL" id="JALNTZ010000005">
    <property type="protein sequence ID" value="KAJ3651276.1"/>
    <property type="molecule type" value="Genomic_DNA"/>
</dbReference>
<proteinExistence type="predicted"/>
<dbReference type="AlphaFoldDB" id="A0AA38MCQ4"/>
<evidence type="ECO:0000313" key="2">
    <source>
        <dbReference type="Proteomes" id="UP001168821"/>
    </source>
</evidence>
<sequence>MMDVVPQTHLPHIHRPFPFSLISESGSLRRFYCERGGLRRSDRLGAERPKRRPEKMGTFTRCVEGMGDNDVVKRRRCLKSSRVMNGGHVCYFVASARGRHWKKSEGVGDVETYSLNLKK</sequence>
<organism evidence="1 2">
    <name type="scientific">Zophobas morio</name>
    <dbReference type="NCBI Taxonomy" id="2755281"/>
    <lineage>
        <taxon>Eukaryota</taxon>
        <taxon>Metazoa</taxon>
        <taxon>Ecdysozoa</taxon>
        <taxon>Arthropoda</taxon>
        <taxon>Hexapoda</taxon>
        <taxon>Insecta</taxon>
        <taxon>Pterygota</taxon>
        <taxon>Neoptera</taxon>
        <taxon>Endopterygota</taxon>
        <taxon>Coleoptera</taxon>
        <taxon>Polyphaga</taxon>
        <taxon>Cucujiformia</taxon>
        <taxon>Tenebrionidae</taxon>
        <taxon>Zophobas</taxon>
    </lineage>
</organism>
<name>A0AA38MCQ4_9CUCU</name>